<feature type="domain" description="Rhamnogalacturonase A/B/Epimerase-like pectate lyase" evidence="1">
    <location>
        <begin position="3"/>
        <end position="246"/>
    </location>
</feature>
<accession>A0A2L0ETL9</accession>
<dbReference type="Pfam" id="PF12708">
    <property type="entry name" value="Pect-lyase_RHGA_epim"/>
    <property type="match status" value="1"/>
</dbReference>
<protein>
    <recommendedName>
        <fullName evidence="1">Rhamnogalacturonase A/B/Epimerase-like pectate lyase domain-containing protein</fullName>
    </recommendedName>
</protein>
<evidence type="ECO:0000259" key="1">
    <source>
        <dbReference type="Pfam" id="PF12708"/>
    </source>
</evidence>
<sequence length="697" mass="72925">MIHNVMDFGALGNGSHDDQPNIMDAIEAAEAAGGGIVYFPKGIYAIRATVRVKGNGVILQGDGRNSVILHKVYVDEEEGTREPFIPVWFEKDLDANRNPGELRNVGIRDLTIQFEDAGPDSAGAVTLNACVDFFCERVTVLGDGNGMKLPQRGAEPVGRELGSITNGIVTGYTTRDGVISGCVIDGVSKPGIYLAGAENVTVVACVSKNIKCTQPGLGSAPGFSVGRNRNVSFIDCHAHDCQGNGFQISSIGSFTATIQGGPGDPTPTPTSFRYKEDQNRLLGTNLARLLAVWNPTTTRYEVLDVASVTNVNNLFWDVVLNTAPSVTLAAGVALRVNYQPYRNVTIVGGSAARNGTNGVGFGTNLVGAVGRDVLVCGVACNNNTGAGINVTSAEDVVIQNCILHNNQTGLVVSDIGPGQGAENQTGRVLVGGCAVYDNTSGDVMVRSANDVTIENSKLYRSPGAAQATGLIIRDYTVITTNKKATNVKLRDLEFDGYTAPNPIFHTLGDQAAVESGLYSLRLPGAPEGVHYAPAGSEYTDRTTGLKYVKSSGFLKTGWSRVLTAGQDVDAPGRAVVRTGGVAVTENATTATAASYAVPDDTVAHVAAVVVARNRSTGDSAVFRRTVGVKRHDSGPATLVGAVQTFGSDGEDAAASAWDVTLDTSGNDVRVRVTGAASTNVSWFAHLEVDTHTPPPLP</sequence>
<dbReference type="SUPFAM" id="SSF51126">
    <property type="entry name" value="Pectin lyase-like"/>
    <property type="match status" value="2"/>
</dbReference>
<dbReference type="InterPro" id="IPR006626">
    <property type="entry name" value="PbH1"/>
</dbReference>
<dbReference type="OrthoDB" id="5486095at2"/>
<dbReference type="InterPro" id="IPR024535">
    <property type="entry name" value="RHGA/B-epi-like_pectate_lyase"/>
</dbReference>
<dbReference type="Proteomes" id="UP000238348">
    <property type="component" value="Chromosome"/>
</dbReference>
<dbReference type="InterPro" id="IPR011050">
    <property type="entry name" value="Pectin_lyase_fold/virulence"/>
</dbReference>
<reference evidence="2 3" key="1">
    <citation type="submission" date="2015-09" db="EMBL/GenBank/DDBJ databases">
        <title>Sorangium comparison.</title>
        <authorList>
            <person name="Zaburannyi N."/>
            <person name="Bunk B."/>
            <person name="Overmann J."/>
            <person name="Mueller R."/>
        </authorList>
    </citation>
    <scope>NUCLEOTIDE SEQUENCE [LARGE SCALE GENOMIC DNA]</scope>
    <source>
        <strain evidence="2 3">So ce26</strain>
    </source>
</reference>
<dbReference type="AlphaFoldDB" id="A0A2L0ETL9"/>
<dbReference type="SMART" id="SM00710">
    <property type="entry name" value="PbH1"/>
    <property type="match status" value="5"/>
</dbReference>
<gene>
    <name evidence="2" type="ORF">SOCE26_040730</name>
</gene>
<organism evidence="2 3">
    <name type="scientific">Sorangium cellulosum</name>
    <name type="common">Polyangium cellulosum</name>
    <dbReference type="NCBI Taxonomy" id="56"/>
    <lineage>
        <taxon>Bacteria</taxon>
        <taxon>Pseudomonadati</taxon>
        <taxon>Myxococcota</taxon>
        <taxon>Polyangia</taxon>
        <taxon>Polyangiales</taxon>
        <taxon>Polyangiaceae</taxon>
        <taxon>Sorangium</taxon>
    </lineage>
</organism>
<evidence type="ECO:0000313" key="2">
    <source>
        <dbReference type="EMBL" id="AUX42640.1"/>
    </source>
</evidence>
<name>A0A2L0ETL9_SORCE</name>
<dbReference type="EMBL" id="CP012673">
    <property type="protein sequence ID" value="AUX42640.1"/>
    <property type="molecule type" value="Genomic_DNA"/>
</dbReference>
<dbReference type="InterPro" id="IPR012334">
    <property type="entry name" value="Pectin_lyas_fold"/>
</dbReference>
<dbReference type="Gene3D" id="2.160.20.10">
    <property type="entry name" value="Single-stranded right-handed beta-helix, Pectin lyase-like"/>
    <property type="match status" value="2"/>
</dbReference>
<evidence type="ECO:0000313" key="3">
    <source>
        <dbReference type="Proteomes" id="UP000238348"/>
    </source>
</evidence>
<proteinExistence type="predicted"/>
<dbReference type="RefSeq" id="WP_104981424.1">
    <property type="nucleotide sequence ID" value="NZ_CP012673.1"/>
</dbReference>